<comment type="caution">
    <text evidence="2">The sequence shown here is derived from an EMBL/GenBank/DDBJ whole genome shotgun (WGS) entry which is preliminary data.</text>
</comment>
<name>A0ABT6T2A6_9ACTN</name>
<protein>
    <submittedName>
        <fullName evidence="2">Uncharacterized protein</fullName>
    </submittedName>
</protein>
<dbReference type="RefSeq" id="WP_282537866.1">
    <property type="nucleotide sequence ID" value="NZ_JASCIS010000031.1"/>
</dbReference>
<keyword evidence="3" id="KW-1185">Reference proteome</keyword>
<keyword evidence="1" id="KW-0472">Membrane</keyword>
<accession>A0ABT6T2A6</accession>
<sequence length="168" mass="18095">METDTHFPDRPTPDEARAALADAACVQESTAARSATPWPLWFATVITAYVALFPVAYGGMLSDRDWLLPTPAWTATLAVSTLVYLALFAYAGRAWRRRTGVALRFDVLPKTVTVPLVTGLPLLLVGSAWAFKLTGRSAWIVAASALAAAVSVGFHLAFVRLHRKAGAR</sequence>
<feature type="transmembrane region" description="Helical" evidence="1">
    <location>
        <begin position="112"/>
        <end position="131"/>
    </location>
</feature>
<keyword evidence="1" id="KW-1133">Transmembrane helix</keyword>
<reference evidence="2 3" key="1">
    <citation type="submission" date="2023-05" db="EMBL/GenBank/DDBJ databases">
        <title>Draft genome sequence of Streptomyces sp. B-S-A12 isolated from a cave soil in Thailand.</title>
        <authorList>
            <person name="Chamroensaksri N."/>
            <person name="Muangham S."/>
        </authorList>
    </citation>
    <scope>NUCLEOTIDE SEQUENCE [LARGE SCALE GENOMIC DNA]</scope>
    <source>
        <strain evidence="2 3">B-S-A12</strain>
    </source>
</reference>
<evidence type="ECO:0000313" key="2">
    <source>
        <dbReference type="EMBL" id="MDI3422001.1"/>
    </source>
</evidence>
<evidence type="ECO:0000313" key="3">
    <source>
        <dbReference type="Proteomes" id="UP001237105"/>
    </source>
</evidence>
<feature type="transmembrane region" description="Helical" evidence="1">
    <location>
        <begin position="137"/>
        <end position="159"/>
    </location>
</feature>
<feature type="transmembrane region" description="Helical" evidence="1">
    <location>
        <begin position="40"/>
        <end position="60"/>
    </location>
</feature>
<keyword evidence="1" id="KW-0812">Transmembrane</keyword>
<evidence type="ECO:0000256" key="1">
    <source>
        <dbReference type="SAM" id="Phobius"/>
    </source>
</evidence>
<feature type="transmembrane region" description="Helical" evidence="1">
    <location>
        <begin position="72"/>
        <end position="91"/>
    </location>
</feature>
<proteinExistence type="predicted"/>
<gene>
    <name evidence="2" type="ORF">QIT00_26195</name>
</gene>
<organism evidence="2 3">
    <name type="scientific">Streptomyces luteolus</name>
    <dbReference type="NCBI Taxonomy" id="3043615"/>
    <lineage>
        <taxon>Bacteria</taxon>
        <taxon>Bacillati</taxon>
        <taxon>Actinomycetota</taxon>
        <taxon>Actinomycetes</taxon>
        <taxon>Kitasatosporales</taxon>
        <taxon>Streptomycetaceae</taxon>
        <taxon>Streptomyces</taxon>
    </lineage>
</organism>
<dbReference type="EMBL" id="JASCIS010000031">
    <property type="protein sequence ID" value="MDI3422001.1"/>
    <property type="molecule type" value="Genomic_DNA"/>
</dbReference>
<dbReference type="Proteomes" id="UP001237105">
    <property type="component" value="Unassembled WGS sequence"/>
</dbReference>